<reference evidence="1" key="1">
    <citation type="submission" date="2008-08" db="EMBL/GenBank/DDBJ databases">
        <authorList>
            <person name="Zhan X.M."/>
        </authorList>
    </citation>
    <scope>NUCLEOTIDE SEQUENCE</scope>
</reference>
<organism evidence="1">
    <name type="scientific">Angiostrongylus cantonensis</name>
    <name type="common">Rat lungworm</name>
    <dbReference type="NCBI Taxonomy" id="6313"/>
    <lineage>
        <taxon>Eukaryota</taxon>
        <taxon>Metazoa</taxon>
        <taxon>Ecdysozoa</taxon>
        <taxon>Nematoda</taxon>
        <taxon>Chromadorea</taxon>
        <taxon>Rhabditida</taxon>
        <taxon>Rhabditina</taxon>
        <taxon>Rhabditomorpha</taxon>
        <taxon>Strongyloidea</taxon>
        <taxon>Metastrongylidae</taxon>
        <taxon>Angiostrongylus</taxon>
    </lineage>
</organism>
<name>C7BVV6_ANGCA</name>
<protein>
    <submittedName>
        <fullName evidence="1">Uncharacterized protein</fullName>
    </submittedName>
</protein>
<evidence type="ECO:0000313" key="1">
    <source>
        <dbReference type="EMBL" id="CAR63621.1"/>
    </source>
</evidence>
<dbReference type="AlphaFoldDB" id="C7BVV6"/>
<reference evidence="1" key="2">
    <citation type="journal article" date="2009" name="BMC Mol. Biol.">
        <title>Preliminary molecular characterization of the human pathogen Angiostrongylus cantonensis.</title>
        <authorList>
            <person name="He H."/>
            <person name="Cheng M."/>
            <person name="Yang X."/>
            <person name="Meng J."/>
            <person name="He A."/>
            <person name="Zheng X."/>
            <person name="Li Z."/>
            <person name="Guo P."/>
            <person name="Pan Z."/>
            <person name="Zhan X."/>
        </authorList>
    </citation>
    <scope>NUCLEOTIDE SEQUENCE</scope>
</reference>
<proteinExistence type="evidence at transcript level"/>
<sequence length="98" mass="11470">MLGRVLFNEEGSEAILGEVDAVLEVVIGEGEVVDIVDHTRIRTSHVNRRNWLQFGHSSAMNSIIVYFRYLDVLDNHKEVRIRSFLKYFVSFFFYFTPI</sequence>
<accession>C7BVV6</accession>
<dbReference type="EMBL" id="FM207760">
    <property type="protein sequence ID" value="CAR63621.1"/>
    <property type="molecule type" value="mRNA"/>
</dbReference>